<feature type="active site" description="Proton donor/acceptor" evidence="7">
    <location>
        <position position="180"/>
    </location>
</feature>
<accession>A0A0G0XHV4</accession>
<dbReference type="Pfam" id="PF01791">
    <property type="entry name" value="DeoC"/>
    <property type="match status" value="1"/>
</dbReference>
<dbReference type="InterPro" id="IPR002915">
    <property type="entry name" value="DeoC/FbaB/LacD_aldolase"/>
</dbReference>
<dbReference type="PATRIC" id="fig|1618667.3.peg.501"/>
<dbReference type="FunFam" id="3.20.20.70:FF:000044">
    <property type="entry name" value="Deoxyribose-phosphate aldolase"/>
    <property type="match status" value="1"/>
</dbReference>
<evidence type="ECO:0000256" key="3">
    <source>
        <dbReference type="ARBA" id="ARBA00023239"/>
    </source>
</evidence>
<dbReference type="NCBIfam" id="TIGR00126">
    <property type="entry name" value="deoC"/>
    <property type="match status" value="1"/>
</dbReference>
<keyword evidence="3 7" id="KW-0456">Lyase</keyword>
<dbReference type="UniPathway" id="UPA00002">
    <property type="reaction ID" value="UER00468"/>
</dbReference>
<protein>
    <recommendedName>
        <fullName evidence="7">Deoxyribose-phosphate aldolase</fullName>
        <shortName evidence="7">DERA</shortName>
        <ecNumber evidence="7">4.1.2.4</ecNumber>
    </recommendedName>
    <alternativeName>
        <fullName evidence="7">2-deoxy-D-ribose 5-phosphate aldolase</fullName>
    </alternativeName>
    <alternativeName>
        <fullName evidence="7">Phosphodeoxyriboaldolase</fullName>
        <shortName evidence="7">Deoxyriboaldolase</shortName>
    </alternativeName>
</protein>
<keyword evidence="4 7" id="KW-0704">Schiff base</keyword>
<dbReference type="PANTHER" id="PTHR10889:SF1">
    <property type="entry name" value="DEOXYRIBOSE-PHOSPHATE ALDOLASE"/>
    <property type="match status" value="1"/>
</dbReference>
<dbReference type="GO" id="GO:0006018">
    <property type="term" value="P:2-deoxyribose 1-phosphate catabolic process"/>
    <property type="evidence" value="ECO:0007669"/>
    <property type="project" value="UniProtKB-UniRule"/>
</dbReference>
<dbReference type="HAMAP" id="MF_00114">
    <property type="entry name" value="DeoC_type1"/>
    <property type="match status" value="1"/>
</dbReference>
<evidence type="ECO:0000313" key="9">
    <source>
        <dbReference type="Proteomes" id="UP000033856"/>
    </source>
</evidence>
<evidence type="ECO:0000256" key="7">
    <source>
        <dbReference type="HAMAP-Rule" id="MF_00114"/>
    </source>
</evidence>
<evidence type="ECO:0000256" key="5">
    <source>
        <dbReference type="ARBA" id="ARBA00048791"/>
    </source>
</evidence>
<dbReference type="GO" id="GO:0016052">
    <property type="term" value="P:carbohydrate catabolic process"/>
    <property type="evidence" value="ECO:0007669"/>
    <property type="project" value="TreeGrafter"/>
</dbReference>
<dbReference type="InterPro" id="IPR013785">
    <property type="entry name" value="Aldolase_TIM"/>
</dbReference>
<evidence type="ECO:0000256" key="6">
    <source>
        <dbReference type="ARBA" id="ARBA00056337"/>
    </source>
</evidence>
<dbReference type="GO" id="GO:0009264">
    <property type="term" value="P:deoxyribonucleotide catabolic process"/>
    <property type="evidence" value="ECO:0007669"/>
    <property type="project" value="UniProtKB-UniRule"/>
</dbReference>
<dbReference type="EMBL" id="LCCD01000033">
    <property type="protein sequence ID" value="KKS24027.1"/>
    <property type="molecule type" value="Genomic_DNA"/>
</dbReference>
<reference evidence="8 9" key="1">
    <citation type="journal article" date="2015" name="Nature">
        <title>rRNA introns, odd ribosomes, and small enigmatic genomes across a large radiation of phyla.</title>
        <authorList>
            <person name="Brown C.T."/>
            <person name="Hug L.A."/>
            <person name="Thomas B.C."/>
            <person name="Sharon I."/>
            <person name="Castelle C.J."/>
            <person name="Singh A."/>
            <person name="Wilkins M.J."/>
            <person name="Williams K.H."/>
            <person name="Banfield J.F."/>
        </authorList>
    </citation>
    <scope>NUCLEOTIDE SEQUENCE [LARGE SCALE GENOMIC DNA]</scope>
</reference>
<comment type="caution">
    <text evidence="8">The sequence shown here is derived from an EMBL/GenBank/DDBJ whole genome shotgun (WGS) entry which is preliminary data.</text>
</comment>
<dbReference type="Gene3D" id="3.20.20.70">
    <property type="entry name" value="Aldolase class I"/>
    <property type="match status" value="1"/>
</dbReference>
<feature type="active site" description="Proton donor/acceptor" evidence="7">
    <location>
        <position position="89"/>
    </location>
</feature>
<dbReference type="PANTHER" id="PTHR10889">
    <property type="entry name" value="DEOXYRIBOSE-PHOSPHATE ALDOLASE"/>
    <property type="match status" value="1"/>
</dbReference>
<evidence type="ECO:0000256" key="2">
    <source>
        <dbReference type="ARBA" id="ARBA00022490"/>
    </source>
</evidence>
<dbReference type="InterPro" id="IPR011343">
    <property type="entry name" value="DeoC"/>
</dbReference>
<keyword evidence="2 7" id="KW-0963">Cytoplasm</keyword>
<comment type="catalytic activity">
    <reaction evidence="5 7">
        <text>2-deoxy-D-ribose 5-phosphate = D-glyceraldehyde 3-phosphate + acetaldehyde</text>
        <dbReference type="Rhea" id="RHEA:12821"/>
        <dbReference type="ChEBI" id="CHEBI:15343"/>
        <dbReference type="ChEBI" id="CHEBI:59776"/>
        <dbReference type="ChEBI" id="CHEBI:62877"/>
        <dbReference type="EC" id="4.1.2.4"/>
    </reaction>
</comment>
<comment type="similarity">
    <text evidence="1 7">Belongs to the DeoC/FbaB aldolase family. DeoC type 1 subfamily.</text>
</comment>
<dbReference type="AlphaFoldDB" id="A0A0G0XHV4"/>
<name>A0A0G0XHV4_9BACT</name>
<dbReference type="SUPFAM" id="SSF51569">
    <property type="entry name" value="Aldolase"/>
    <property type="match status" value="1"/>
</dbReference>
<dbReference type="PIRSF" id="PIRSF001357">
    <property type="entry name" value="DeoC"/>
    <property type="match status" value="1"/>
</dbReference>
<evidence type="ECO:0000256" key="1">
    <source>
        <dbReference type="ARBA" id="ARBA00010936"/>
    </source>
</evidence>
<dbReference type="CDD" id="cd00959">
    <property type="entry name" value="DeoC"/>
    <property type="match status" value="1"/>
</dbReference>
<organism evidence="8 9">
    <name type="scientific">Candidatus Jorgensenbacteria bacterium GW2011_GWF2_41_8</name>
    <dbReference type="NCBI Taxonomy" id="1618667"/>
    <lineage>
        <taxon>Bacteria</taxon>
        <taxon>Candidatus Joergenseniibacteriota</taxon>
    </lineage>
</organism>
<comment type="pathway">
    <text evidence="7">Carbohydrate degradation; 2-deoxy-D-ribose 1-phosphate degradation; D-glyceraldehyde 3-phosphate and acetaldehyde from 2-deoxy-alpha-D-ribose 1-phosphate: step 2/2.</text>
</comment>
<comment type="function">
    <text evidence="6 7">Catalyzes a reversible aldol reaction between acetaldehyde and D-glyceraldehyde 3-phosphate to generate 2-deoxy-D-ribose 5-phosphate.</text>
</comment>
<proteinExistence type="inferred from homology"/>
<dbReference type="EC" id="4.1.2.4" evidence="7"/>
<gene>
    <name evidence="7" type="primary">deoC</name>
    <name evidence="8" type="ORF">UU83_C0033G0008</name>
</gene>
<comment type="subcellular location">
    <subcellularLocation>
        <location evidence="7">Cytoplasm</location>
    </subcellularLocation>
</comment>
<dbReference type="GO" id="GO:0004139">
    <property type="term" value="F:deoxyribose-phosphate aldolase activity"/>
    <property type="evidence" value="ECO:0007669"/>
    <property type="project" value="UniProtKB-UniRule"/>
</dbReference>
<evidence type="ECO:0000256" key="4">
    <source>
        <dbReference type="ARBA" id="ARBA00023270"/>
    </source>
</evidence>
<sequence>MNIARYIDHTLLKPDATEKQIIALCEEAKEYGFYSVCVNPIWVSVCRKFLLDLPIKVCSVVGFPLGANLSLIKATETIWAIRDGADEIDMVPNIGELISGGFYSCQRDIEQVRRIVSKAVLKVIIETCLLTDEEKVKACRIAELAGADFVKTSTGFSSGGATVEDVRLMRKTVGNRLGVKAAGGIKTYKMAKAMIEAGANRLGCSNSVAIVREAMEAEKTDK</sequence>
<dbReference type="InterPro" id="IPR028581">
    <property type="entry name" value="DeoC_typeI"/>
</dbReference>
<evidence type="ECO:0000313" key="8">
    <source>
        <dbReference type="EMBL" id="KKS24027.1"/>
    </source>
</evidence>
<feature type="active site" description="Schiff-base intermediate with acetaldehyde" evidence="7">
    <location>
        <position position="151"/>
    </location>
</feature>
<dbReference type="Proteomes" id="UP000033856">
    <property type="component" value="Unassembled WGS sequence"/>
</dbReference>
<dbReference type="SMART" id="SM01133">
    <property type="entry name" value="DeoC"/>
    <property type="match status" value="1"/>
</dbReference>
<dbReference type="GO" id="GO:0005737">
    <property type="term" value="C:cytoplasm"/>
    <property type="evidence" value="ECO:0007669"/>
    <property type="project" value="UniProtKB-SubCell"/>
</dbReference>